<dbReference type="KEGG" id="enc:ECL_02139"/>
<dbReference type="HOGENOM" id="CLU_1537759_0_0_6"/>
<organism evidence="2 3">
    <name type="scientific">Enterobacter cloacae subsp. cloacae (strain ATCC 13047 / DSM 30054 / NBRC 13535 / NCTC 10005 / WDCM 00083 / NCDC 279-56)</name>
    <dbReference type="NCBI Taxonomy" id="716541"/>
    <lineage>
        <taxon>Bacteria</taxon>
        <taxon>Pseudomonadati</taxon>
        <taxon>Pseudomonadota</taxon>
        <taxon>Gammaproteobacteria</taxon>
        <taxon>Enterobacterales</taxon>
        <taxon>Enterobacteriaceae</taxon>
        <taxon>Enterobacter</taxon>
        <taxon>Enterobacter cloacae complex</taxon>
    </lineage>
</organism>
<dbReference type="OrthoDB" id="450143at2"/>
<feature type="region of interest" description="Disordered" evidence="1">
    <location>
        <begin position="1"/>
        <end position="28"/>
    </location>
</feature>
<evidence type="ECO:0000313" key="3">
    <source>
        <dbReference type="Proteomes" id="UP000002363"/>
    </source>
</evidence>
<reference evidence="2 3" key="1">
    <citation type="journal article" date="2010" name="J. Bacteriol.">
        <title>Complete genome sequence of Enterobacter cloacae subsp. cloacae type strain ATCC 13047.</title>
        <authorList>
            <person name="Ren Y."/>
            <person name="Ren Y."/>
            <person name="Zhou Z."/>
            <person name="Guo X."/>
            <person name="Li Y."/>
            <person name="Feng L."/>
            <person name="Wang L."/>
        </authorList>
    </citation>
    <scope>NUCLEOTIDE SEQUENCE [LARGE SCALE GENOMIC DNA]</scope>
    <source>
        <strain evidence="3">ATCC 13047 / DSM 30054 / NBRC 13535 / NCTC 10005 / WDCM 00083 / NCDC 279-56</strain>
    </source>
</reference>
<accession>A0A0H3CKK1</accession>
<dbReference type="Proteomes" id="UP000002363">
    <property type="component" value="Chromosome"/>
</dbReference>
<feature type="compositionally biased region" description="Basic residues" evidence="1">
    <location>
        <begin position="1"/>
        <end position="13"/>
    </location>
</feature>
<dbReference type="AlphaFoldDB" id="A0A0H3CKK1"/>
<gene>
    <name evidence="2" type="ordered locus">ECL_02139</name>
</gene>
<dbReference type="RefSeq" id="WP_013096748.1">
    <property type="nucleotide sequence ID" value="NC_014121.1"/>
</dbReference>
<proteinExistence type="predicted"/>
<dbReference type="EnsemblBacteria" id="ADF61687">
    <property type="protein sequence ID" value="ADF61687"/>
    <property type="gene ID" value="ECL_02139"/>
</dbReference>
<dbReference type="STRING" id="716541.ECL_02139"/>
<name>A0A0H3CKK1_ENTCC</name>
<protein>
    <submittedName>
        <fullName evidence="2">Uncharacterized protein</fullName>
    </submittedName>
</protein>
<evidence type="ECO:0000313" key="2">
    <source>
        <dbReference type="EMBL" id="ADF61687.1"/>
    </source>
</evidence>
<dbReference type="EMBL" id="CP001918">
    <property type="protein sequence ID" value="ADF61687.1"/>
    <property type="molecule type" value="Genomic_DNA"/>
</dbReference>
<sequence length="160" mass="18763">MRAHQQHKSRKLYRSVNTTTRHYSNNPGAEYRWERNRKKSGDELLVTRETMHSGQKRGRDYTPLFYFLLKQIGKRWDDVFSEVCGRLDTTEPVFWLVALHEPQQRDLVCIGDSSFYPGLFVDENGILQQVNPSISAKDVKVTCRCCTHTFIGEPVPWREE</sequence>
<feature type="compositionally biased region" description="Polar residues" evidence="1">
    <location>
        <begin position="15"/>
        <end position="27"/>
    </location>
</feature>
<keyword evidence="3" id="KW-1185">Reference proteome</keyword>
<dbReference type="eggNOG" id="ENOG50318P6">
    <property type="taxonomic scope" value="Bacteria"/>
</dbReference>
<evidence type="ECO:0000256" key="1">
    <source>
        <dbReference type="SAM" id="MobiDB-lite"/>
    </source>
</evidence>